<organism evidence="14 15">
    <name type="scientific">Desulfolutivibrio sulfodismutans</name>
    <dbReference type="NCBI Taxonomy" id="63561"/>
    <lineage>
        <taxon>Bacteria</taxon>
        <taxon>Pseudomonadati</taxon>
        <taxon>Thermodesulfobacteriota</taxon>
        <taxon>Desulfovibrionia</taxon>
        <taxon>Desulfovibrionales</taxon>
        <taxon>Desulfovibrionaceae</taxon>
        <taxon>Desulfolutivibrio</taxon>
    </lineage>
</organism>
<dbReference type="GO" id="GO:0005737">
    <property type="term" value="C:cytoplasm"/>
    <property type="evidence" value="ECO:0007669"/>
    <property type="project" value="UniProtKB-SubCell"/>
</dbReference>
<protein>
    <recommendedName>
        <fullName evidence="7 11">Ribosomal RNA large subunit methyltransferase E</fullName>
        <ecNumber evidence="6 11">2.1.1.166</ecNumber>
    </recommendedName>
    <alternativeName>
        <fullName evidence="9 11">23S rRNA Um2552 methyltransferase</fullName>
    </alternativeName>
    <alternativeName>
        <fullName evidence="8 11">rRNA (uridine-2'-O-)-methyltransferase</fullName>
    </alternativeName>
</protein>
<evidence type="ECO:0000259" key="13">
    <source>
        <dbReference type="Pfam" id="PF01728"/>
    </source>
</evidence>
<dbReference type="AlphaFoldDB" id="A0A7K3NMV3"/>
<dbReference type="GO" id="GO:0008650">
    <property type="term" value="F:rRNA (uridine-2'-O-)-methyltransferase activity"/>
    <property type="evidence" value="ECO:0007669"/>
    <property type="project" value="UniProtKB-UniRule"/>
</dbReference>
<keyword evidence="15" id="KW-1185">Reference proteome</keyword>
<evidence type="ECO:0000313" key="14">
    <source>
        <dbReference type="EMBL" id="NDY57524.1"/>
    </source>
</evidence>
<dbReference type="SUPFAM" id="SSF53335">
    <property type="entry name" value="S-adenosyl-L-methionine-dependent methyltransferases"/>
    <property type="match status" value="1"/>
</dbReference>
<dbReference type="RefSeq" id="WP_163302592.1">
    <property type="nucleotide sequence ID" value="NZ_JAAGRQ010000051.1"/>
</dbReference>
<comment type="function">
    <text evidence="5 11">Specifically methylates the uridine in position 2552 of 23S rRNA at the 2'-O position of the ribose in the fully assembled 50S ribosomal subunit.</text>
</comment>
<evidence type="ECO:0000256" key="1">
    <source>
        <dbReference type="ARBA" id="ARBA00022552"/>
    </source>
</evidence>
<reference evidence="14 15" key="1">
    <citation type="submission" date="2020-02" db="EMBL/GenBank/DDBJ databases">
        <title>Comparative genomics of sulfur disproportionating microorganisms.</title>
        <authorList>
            <person name="Ward L.M."/>
            <person name="Bertran E."/>
            <person name="Johnston D.T."/>
        </authorList>
    </citation>
    <scope>NUCLEOTIDE SEQUENCE [LARGE SCALE GENOMIC DNA]</scope>
    <source>
        <strain evidence="14 15">DSM 3696</strain>
    </source>
</reference>
<comment type="catalytic activity">
    <reaction evidence="10 11">
        <text>uridine(2552) in 23S rRNA + S-adenosyl-L-methionine = 2'-O-methyluridine(2552) in 23S rRNA + S-adenosyl-L-homocysteine + H(+)</text>
        <dbReference type="Rhea" id="RHEA:42720"/>
        <dbReference type="Rhea" id="RHEA-COMP:10202"/>
        <dbReference type="Rhea" id="RHEA-COMP:10203"/>
        <dbReference type="ChEBI" id="CHEBI:15378"/>
        <dbReference type="ChEBI" id="CHEBI:57856"/>
        <dbReference type="ChEBI" id="CHEBI:59789"/>
        <dbReference type="ChEBI" id="CHEBI:65315"/>
        <dbReference type="ChEBI" id="CHEBI:74478"/>
        <dbReference type="EC" id="2.1.1.166"/>
    </reaction>
</comment>
<name>A0A7K3NMV3_9BACT</name>
<evidence type="ECO:0000256" key="7">
    <source>
        <dbReference type="ARBA" id="ARBA00041129"/>
    </source>
</evidence>
<dbReference type="Pfam" id="PF01728">
    <property type="entry name" value="FtsJ"/>
    <property type="match status" value="1"/>
</dbReference>
<dbReference type="InterPro" id="IPR002877">
    <property type="entry name" value="RNA_MeTrfase_FtsJ_dom"/>
</dbReference>
<dbReference type="EMBL" id="JAAGRQ010000051">
    <property type="protein sequence ID" value="NDY57524.1"/>
    <property type="molecule type" value="Genomic_DNA"/>
</dbReference>
<evidence type="ECO:0000256" key="12">
    <source>
        <dbReference type="PIRSR" id="PIRSR005461-1"/>
    </source>
</evidence>
<feature type="active site" description="Proton acceptor" evidence="11 12">
    <location>
        <position position="151"/>
    </location>
</feature>
<evidence type="ECO:0000256" key="3">
    <source>
        <dbReference type="ARBA" id="ARBA00022679"/>
    </source>
</evidence>
<keyword evidence="11" id="KW-0963">Cytoplasm</keyword>
<accession>A0A7K3NMV3</accession>
<dbReference type="Proteomes" id="UP000469724">
    <property type="component" value="Unassembled WGS sequence"/>
</dbReference>
<dbReference type="HAMAP" id="MF_01547">
    <property type="entry name" value="RNA_methyltr_E"/>
    <property type="match status" value="1"/>
</dbReference>
<evidence type="ECO:0000256" key="2">
    <source>
        <dbReference type="ARBA" id="ARBA00022603"/>
    </source>
</evidence>
<keyword evidence="1 11" id="KW-0698">rRNA processing</keyword>
<comment type="similarity">
    <text evidence="11">Belongs to the class I-like SAM-binding methyltransferase superfamily. RNA methyltransferase RlmE family.</text>
</comment>
<keyword evidence="3 11" id="KW-0808">Transferase</keyword>
<proteinExistence type="inferred from homology"/>
<dbReference type="PANTHER" id="PTHR10920:SF18">
    <property type="entry name" value="RRNA METHYLTRANSFERASE 2, MITOCHONDRIAL"/>
    <property type="match status" value="1"/>
</dbReference>
<comment type="caution">
    <text evidence="14">The sequence shown here is derived from an EMBL/GenBank/DDBJ whole genome shotgun (WGS) entry which is preliminary data.</text>
</comment>
<feature type="binding site" evidence="11">
    <location>
        <position position="51"/>
    </location>
    <ligand>
        <name>S-adenosyl-L-methionine</name>
        <dbReference type="ChEBI" id="CHEBI:59789"/>
    </ligand>
</feature>
<evidence type="ECO:0000256" key="9">
    <source>
        <dbReference type="ARBA" id="ARBA00042745"/>
    </source>
</evidence>
<keyword evidence="2 11" id="KW-0489">Methyltransferase</keyword>
<dbReference type="PIRSF" id="PIRSF005461">
    <property type="entry name" value="23S_rRNA_mtase"/>
    <property type="match status" value="1"/>
</dbReference>
<evidence type="ECO:0000256" key="5">
    <source>
        <dbReference type="ARBA" id="ARBA00037569"/>
    </source>
</evidence>
<evidence type="ECO:0000256" key="4">
    <source>
        <dbReference type="ARBA" id="ARBA00022691"/>
    </source>
</evidence>
<comment type="subcellular location">
    <subcellularLocation>
        <location evidence="11">Cytoplasm</location>
    </subcellularLocation>
</comment>
<sequence>MKKIQDHYFKKAKQENYPARSVYKLQEIQKQCSLLGPGQTVLDLGAAPGSWTMYCAEKVGLGGRVLAVDLNAPAISFPPQVTFVEDDAFSPGPELTAALDDHAPFDVVVSDMAPKTTGIKFADQANSLELCQRALEMARAFLKPGGRFVAKIFQGPDVKAFEGEMRVSFATVKAIKPKSSRPESKEIFYVGLGFRPAEGGSSRAPGSGGVS</sequence>
<dbReference type="InterPro" id="IPR050082">
    <property type="entry name" value="RNA_methyltr_RlmE"/>
</dbReference>
<evidence type="ECO:0000256" key="6">
    <source>
        <dbReference type="ARBA" id="ARBA00038861"/>
    </source>
</evidence>
<feature type="domain" description="Ribosomal RNA methyltransferase FtsJ" evidence="13">
    <location>
        <begin position="17"/>
        <end position="194"/>
    </location>
</feature>
<feature type="binding site" evidence="11">
    <location>
        <position position="111"/>
    </location>
    <ligand>
        <name>S-adenosyl-L-methionine</name>
        <dbReference type="ChEBI" id="CHEBI:59789"/>
    </ligand>
</feature>
<dbReference type="EC" id="2.1.1.166" evidence="6 11"/>
<feature type="binding site" evidence="11">
    <location>
        <position position="69"/>
    </location>
    <ligand>
        <name>S-adenosyl-L-methionine</name>
        <dbReference type="ChEBI" id="CHEBI:59789"/>
    </ligand>
</feature>
<dbReference type="Gene3D" id="3.40.50.150">
    <property type="entry name" value="Vaccinia Virus protein VP39"/>
    <property type="match status" value="1"/>
</dbReference>
<dbReference type="PANTHER" id="PTHR10920">
    <property type="entry name" value="RIBOSOMAL RNA METHYLTRANSFERASE"/>
    <property type="match status" value="1"/>
</dbReference>
<evidence type="ECO:0000256" key="8">
    <source>
        <dbReference type="ARBA" id="ARBA00041995"/>
    </source>
</evidence>
<gene>
    <name evidence="11" type="primary">rlmE</name>
    <name evidence="11" type="synonym">ftsJ</name>
    <name evidence="11" type="synonym">rrmJ</name>
    <name evidence="14" type="ORF">G3N56_12345</name>
</gene>
<keyword evidence="4 11" id="KW-0949">S-adenosyl-L-methionine</keyword>
<dbReference type="InterPro" id="IPR015507">
    <property type="entry name" value="rRNA-MeTfrase_E"/>
</dbReference>
<evidence type="ECO:0000313" key="15">
    <source>
        <dbReference type="Proteomes" id="UP000469724"/>
    </source>
</evidence>
<evidence type="ECO:0000256" key="10">
    <source>
        <dbReference type="ARBA" id="ARBA00048970"/>
    </source>
</evidence>
<dbReference type="CDD" id="cd02440">
    <property type="entry name" value="AdoMet_MTases"/>
    <property type="match status" value="1"/>
</dbReference>
<dbReference type="InterPro" id="IPR029063">
    <property type="entry name" value="SAM-dependent_MTases_sf"/>
</dbReference>
<feature type="binding site" evidence="11">
    <location>
        <position position="49"/>
    </location>
    <ligand>
        <name>S-adenosyl-L-methionine</name>
        <dbReference type="ChEBI" id="CHEBI:59789"/>
    </ligand>
</feature>
<feature type="binding site" evidence="11">
    <location>
        <position position="87"/>
    </location>
    <ligand>
        <name>S-adenosyl-L-methionine</name>
        <dbReference type="ChEBI" id="CHEBI:59789"/>
    </ligand>
</feature>
<evidence type="ECO:0000256" key="11">
    <source>
        <dbReference type="HAMAP-Rule" id="MF_01547"/>
    </source>
</evidence>